<dbReference type="EMBL" id="LR746279">
    <property type="protein sequence ID" value="CAA7409272.1"/>
    <property type="molecule type" value="Genomic_DNA"/>
</dbReference>
<feature type="domain" description="Helicase SEN1 beta-barrel" evidence="9">
    <location>
        <begin position="1377"/>
        <end position="1478"/>
    </location>
</feature>
<feature type="compositionally biased region" description="Basic and acidic residues" evidence="5">
    <location>
        <begin position="2179"/>
        <end position="2221"/>
    </location>
</feature>
<dbReference type="PANTHER" id="PTHR10887">
    <property type="entry name" value="DNA2/NAM7 HELICASE FAMILY"/>
    <property type="match status" value="1"/>
</dbReference>
<evidence type="ECO:0000313" key="10">
    <source>
        <dbReference type="EMBL" id="CAA7409272.1"/>
    </source>
</evidence>
<dbReference type="GO" id="GO:0005524">
    <property type="term" value="F:ATP binding"/>
    <property type="evidence" value="ECO:0007669"/>
    <property type="project" value="UniProtKB-KW"/>
</dbReference>
<name>A0A7I8LHE2_SPIIN</name>
<sequence>MARGACSGRELAERWRGILEAEAEDDDEGGGGGGVLGLSSARRGVHQSKEEWFVDTFSFLINLPKETHIWCGCWELMGPLLETFHNFFKDKFNDSPLTLLWKRISQELGQCTQCISQHHQAQEAYATEYEFDTVGPLLKTLQCLDEERVVEHLKDINTKILRREYDPEYYGSEVVSIMFEVLMFPTLLDDQSLVNEFQTFIEAIDNSHDVALSGHQQYPGVYALLFLKSSKARAIGLRLAKSMGKMRLAADLEPLQPLLRKYIGFLETEVLSSGSESSRPRVEHERLAVWLGIKTLLGFLEAPAFEEGILERYPVFLSIVLNHVSDDTPEFSYAVTCLKLLFEMLGCKLWLRTTLSPSVMRNTLLGQSFHTRNEKSHKEIFDLFLPFLQSLEALQDGEHEKQRRHLLYFLLHQVTQSSNFSLLMRKNACKIALLIVHRGYKMNPPCPPSECAHMWGPSLAGSLKDSSLHSSLRQPAFDLMQTIIVSDAAALASLILKYSASSNDDVASNTNFSYAENEVSFSLDEEENESSCWNEFSTQGMLTSQDCKDWSCVPMLWLDVLVEVDPYILPISFCKAVVWALSRFSLLDPDTNVENRLPVREWITAYTKEVLSSLGWEIPRGSDDGGEGRESKNSVKASSMCIPLMRAFKRCGTHFLIQVEQRDLHKQFTWEPKMAESLILSLIDPNDAVRQADRIILENVSKTQGLTSGLQFLCSGVSSLSAMLSGLKYALKQVQWNPSLLGFHDLHHLFFIIFKLLKEVVSSQKTAISSREDANRSKLVSGGGFLQQPCFDYSPVKTQDLSLNTVDLQSWKTFGCLLSAITWPCILKYLVKGREFIDKKNCQMTCVRFLETIPVIFERMSLSSGQISQNLETISSLIFDFKWLPDLADWGKSSLVVVIRHWKKSILSLLNLIKGSCHISMACTFGAIETLVNSDNIAMDELKGRLSELSVLLSKLPVGTVEEASSKLESVPSEHPSLGRKSPIAGTPYPNIKDLYIDKVHVSTRKDRVIVLSDDEREKLISPDMEALSSSRLSDRKLDNKLSVCEDGPKVSDNMESAWVNGTSKPRQSLSYPKVSGYSKLIPQKHDIDVVDKSQPFPGILPFVDKNAVSERSARKHVKDRTKNSLSSKKVDSVLIGSSTHSFPREKSCLVSGGNNAGELERRVDAPEDATPATRGRGVPESVSGNHEEDTVHNAFSDKVGSLLGSSTHSFSHKNSDRVSTGNDNVERERRVDVPKDAIFDSDDDTLESASDPIRHLAQLTKPIMSVPKRKVIQLEMPTNNKNGLLKRLDNGMRRLKPPKLDDWYRPILEIDYFSIVGLSPDGVDASASVAKLQEVPLSFVSPDHYIQIFRPLVLEEFKAQLLNSFLETSSSDEMFCGNLCIVSVERVDDFHIVRARPEDGESARAFSENDLVLLTKEPLQNSAQHVHVVGKLERREKNDKTRATILVIRFYLQSNSSRLIKVGRLLVERTKWYISRIMSITPQLREFQALSSLNYIPMLPAILRPTDCHGSFDESVKVELGSLSLSMQKMLKLSFNDSQLQAISVAIQGCEKSFGLSLIQGPPGTGKTRTIVAITSALLCLGSSKRFGASKELNKTSRQDTTVRADRSRISQSAAIARAWQDAAYAKRLITEEEEHHSGSVQKSAGGRVLICAQSNAAVDELISRMKGGLYGEDGKMYRPYIVRVGNVKTVHPNSLPFFIDTLVEQRLAQDKSCSDAKNDLNVESSASLQVKLEKLVESIRLYESKRASVQDPDMSKSNISEDGSSKENNVGELNYANIESKLKTLYGQKKILCMDINAAQARERKLSEEIKFVKQKTRRSILREAQIVVTTLSGCGGDLYGACFDSSSRSRLGNLPEYALFDAVIIDEAAQALEPATLIPLQLLKSNGTKCVMVGDPKQLPATVLSCVASKFLYECSMFERMQRAGHPVVMLTEQYRMHPEICRFPSTHFYGDKLSNGLQMASKSAPFHETGILGPYMFFDVTDGRENHGRGNSSLSLYNESEADMAVKIVKFLKKRYPSEFSAGRIGVITPYKSQLSLLRSRFSGALGPSVTADVEFNTVDGFQGREVDILILSTVRASVSNPREQGSKSNSIGFVADVRRMNVALTRAKHSLWIVGNARTLQTNLHWCALVNDARERNLFISVARPYRSAFKSAPGFAKEDVNSPQLETSSSQRKKADARVARYTEEEQRRKAKPAKKEPERKENSAMRYQVSDKVDGGGGESTGLPSSRQPYRSENPEIYVKRLVAETDRHRKKDVSRRNSESESSAAGSKEKTEVSTGQTENLHTKSSATRKAKRMHRASEPCVPSADAQSSAVGTNHGKDAESKGNNESWGNSREDLISKRKRQREAVDALLSSALISSKKPESLPRPAPKRRP</sequence>
<protein>
    <submittedName>
        <fullName evidence="10">Uncharacterized protein</fullName>
    </submittedName>
</protein>
<dbReference type="PANTHER" id="PTHR10887:SF495">
    <property type="entry name" value="HELICASE SENATAXIN ISOFORM X1-RELATED"/>
    <property type="match status" value="1"/>
</dbReference>
<evidence type="ECO:0000259" key="7">
    <source>
        <dbReference type="Pfam" id="PF13086"/>
    </source>
</evidence>
<keyword evidence="2" id="KW-0378">Hydrolase</keyword>
<evidence type="ECO:0000256" key="1">
    <source>
        <dbReference type="ARBA" id="ARBA00022741"/>
    </source>
</evidence>
<keyword evidence="3" id="KW-0347">Helicase</keyword>
<feature type="domain" description="DNA2/NAM7 helicase helicase" evidence="7">
    <location>
        <begin position="1536"/>
        <end position="1908"/>
    </location>
</feature>
<dbReference type="Proteomes" id="UP000663760">
    <property type="component" value="Chromosome 16"/>
</dbReference>
<feature type="compositionally biased region" description="Polar residues" evidence="5">
    <location>
        <begin position="2167"/>
        <end position="2176"/>
    </location>
</feature>
<evidence type="ECO:0000256" key="4">
    <source>
        <dbReference type="ARBA" id="ARBA00022840"/>
    </source>
</evidence>
<dbReference type="Gene3D" id="3.40.50.300">
    <property type="entry name" value="P-loop containing nucleotide triphosphate hydrolases"/>
    <property type="match status" value="2"/>
</dbReference>
<gene>
    <name evidence="10" type="ORF">SI8410_16019950</name>
</gene>
<dbReference type="InterPro" id="IPR045055">
    <property type="entry name" value="DNA2/NAM7-like"/>
</dbReference>
<evidence type="ECO:0000259" key="9">
    <source>
        <dbReference type="Pfam" id="PF23576"/>
    </source>
</evidence>
<keyword evidence="4" id="KW-0067">ATP-binding</keyword>
<evidence type="ECO:0000256" key="5">
    <source>
        <dbReference type="SAM" id="MobiDB-lite"/>
    </source>
</evidence>
<feature type="region of interest" description="Disordered" evidence="5">
    <location>
        <begin position="1147"/>
        <end position="1188"/>
    </location>
</feature>
<keyword evidence="1" id="KW-0547">Nucleotide-binding</keyword>
<dbReference type="InterPro" id="IPR041679">
    <property type="entry name" value="DNA2/NAM7-like_C"/>
</dbReference>
<dbReference type="CDD" id="cd18042">
    <property type="entry name" value="DEXXQc_SETX"/>
    <property type="match status" value="1"/>
</dbReference>
<dbReference type="SUPFAM" id="SSF52540">
    <property type="entry name" value="P-loop containing nucleoside triphosphate hydrolases"/>
    <property type="match status" value="1"/>
</dbReference>
<dbReference type="Pfam" id="PF13087">
    <property type="entry name" value="AAA_12"/>
    <property type="match status" value="1"/>
</dbReference>
<dbReference type="GO" id="GO:0016787">
    <property type="term" value="F:hydrolase activity"/>
    <property type="evidence" value="ECO:0007669"/>
    <property type="project" value="UniProtKB-KW"/>
</dbReference>
<evidence type="ECO:0000256" key="2">
    <source>
        <dbReference type="ARBA" id="ARBA00022801"/>
    </source>
</evidence>
<feature type="region of interest" description="Disordered" evidence="5">
    <location>
        <begin position="1207"/>
        <end position="1229"/>
    </location>
</feature>
<dbReference type="CDD" id="cd18808">
    <property type="entry name" value="SF1_C_Upf1"/>
    <property type="match status" value="1"/>
</dbReference>
<dbReference type="InterPro" id="IPR047187">
    <property type="entry name" value="SF1_C_Upf1"/>
</dbReference>
<feature type="compositionally biased region" description="Basic and acidic residues" evidence="5">
    <location>
        <begin position="2245"/>
        <end position="2255"/>
    </location>
</feature>
<evidence type="ECO:0000259" key="6">
    <source>
        <dbReference type="Pfam" id="PF12726"/>
    </source>
</evidence>
<feature type="compositionally biased region" description="Low complexity" evidence="5">
    <location>
        <begin position="2357"/>
        <end position="2366"/>
    </location>
</feature>
<organism evidence="10 11">
    <name type="scientific">Spirodela intermedia</name>
    <name type="common">Intermediate duckweed</name>
    <dbReference type="NCBI Taxonomy" id="51605"/>
    <lineage>
        <taxon>Eukaryota</taxon>
        <taxon>Viridiplantae</taxon>
        <taxon>Streptophyta</taxon>
        <taxon>Embryophyta</taxon>
        <taxon>Tracheophyta</taxon>
        <taxon>Spermatophyta</taxon>
        <taxon>Magnoliopsida</taxon>
        <taxon>Liliopsida</taxon>
        <taxon>Araceae</taxon>
        <taxon>Lemnoideae</taxon>
        <taxon>Spirodela</taxon>
    </lineage>
</organism>
<dbReference type="GO" id="GO:0005694">
    <property type="term" value="C:chromosome"/>
    <property type="evidence" value="ECO:0007669"/>
    <property type="project" value="UniProtKB-ARBA"/>
</dbReference>
<dbReference type="OrthoDB" id="6513042at2759"/>
<dbReference type="FunFam" id="3.40.50.300:FF:000326">
    <property type="entry name" value="P-loop containing nucleoside triphosphate hydrolase"/>
    <property type="match status" value="1"/>
</dbReference>
<evidence type="ECO:0000259" key="8">
    <source>
        <dbReference type="Pfam" id="PF13087"/>
    </source>
</evidence>
<dbReference type="InterPro" id="IPR027417">
    <property type="entry name" value="P-loop_NTPase"/>
</dbReference>
<dbReference type="Pfam" id="PF23576">
    <property type="entry name" value="SEN1_barrel"/>
    <property type="match status" value="1"/>
</dbReference>
<dbReference type="InterPro" id="IPR056474">
    <property type="entry name" value="SEN1_barrel"/>
</dbReference>
<dbReference type="Pfam" id="PF12726">
    <property type="entry name" value="SEN1_N"/>
    <property type="match status" value="1"/>
</dbReference>
<reference evidence="10" key="1">
    <citation type="submission" date="2020-02" db="EMBL/GenBank/DDBJ databases">
        <authorList>
            <person name="Scholz U."/>
            <person name="Mascher M."/>
            <person name="Fiebig A."/>
        </authorList>
    </citation>
    <scope>NUCLEOTIDE SEQUENCE</scope>
</reference>
<proteinExistence type="predicted"/>
<keyword evidence="11" id="KW-1185">Reference proteome</keyword>
<accession>A0A7I8LHE2</accession>
<evidence type="ECO:0000313" key="11">
    <source>
        <dbReference type="Proteomes" id="UP000663760"/>
    </source>
</evidence>
<feature type="compositionally biased region" description="Polar residues" evidence="5">
    <location>
        <begin position="2281"/>
        <end position="2294"/>
    </location>
</feature>
<feature type="compositionally biased region" description="Polar residues" evidence="5">
    <location>
        <begin position="2229"/>
        <end position="2238"/>
    </location>
</feature>
<dbReference type="GO" id="GO:0004386">
    <property type="term" value="F:helicase activity"/>
    <property type="evidence" value="ECO:0007669"/>
    <property type="project" value="UniProtKB-KW"/>
</dbReference>
<feature type="region of interest" description="Disordered" evidence="5">
    <location>
        <begin position="2158"/>
        <end position="2381"/>
    </location>
</feature>
<dbReference type="InterPro" id="IPR024481">
    <property type="entry name" value="Helicase_Sen1_N"/>
</dbReference>
<dbReference type="InterPro" id="IPR041677">
    <property type="entry name" value="DNA2/NAM7_AAA_11"/>
</dbReference>
<dbReference type="Pfam" id="PF13086">
    <property type="entry name" value="AAA_11"/>
    <property type="match status" value="1"/>
</dbReference>
<feature type="domain" description="Helicase Sen1 N-terminal" evidence="6">
    <location>
        <begin position="100"/>
        <end position="432"/>
    </location>
</feature>
<feature type="domain" description="DNA2/NAM7 helicase-like C-terminal" evidence="8">
    <location>
        <begin position="1916"/>
        <end position="2122"/>
    </location>
</feature>
<evidence type="ECO:0000256" key="3">
    <source>
        <dbReference type="ARBA" id="ARBA00022806"/>
    </source>
</evidence>